<keyword evidence="6" id="KW-1185">Reference proteome</keyword>
<dbReference type="PANTHER" id="PTHR11731:SF200">
    <property type="entry name" value="DIPEPTIDYL PEPTIDASE 10, ISOFORM B"/>
    <property type="match status" value="1"/>
</dbReference>
<gene>
    <name evidence="5" type="primary">WBGene00094333</name>
</gene>
<feature type="domain" description="Dipeptidylpeptidase IV N-terminal" evidence="4">
    <location>
        <begin position="64"/>
        <end position="243"/>
    </location>
</feature>
<evidence type="ECO:0000256" key="3">
    <source>
        <dbReference type="ARBA" id="ARBA00023180"/>
    </source>
</evidence>
<dbReference type="AlphaFoldDB" id="A0A2A6BST6"/>
<dbReference type="Gene3D" id="2.140.10.30">
    <property type="entry name" value="Dipeptidylpeptidase IV, N-terminal domain"/>
    <property type="match status" value="1"/>
</dbReference>
<accession>A0A2A6BST6</accession>
<sequence>MRLLLIVFIIAFLSEASSWWLSDHEFFYDDTGEGASIYNSINDTITRIHYTNAGNDTGRSYSRDLGYIAEFTERSEMYRPPMRPVFSVVIHDISRNISHDVTVSRNDKVKYQLYAFKWSHGSAFAFELDDETKYYVLSPGQTPIKISHDGLIGSTRFKRHTDMMIPGGFMGSEGEFEFSPSDQYLVYSSSADNSTKKVIMTTYSRTENYDVQYSMDYRQNGEEKLSVPSIFIFSVEEKMTLTMDVQIASS</sequence>
<dbReference type="InterPro" id="IPR050278">
    <property type="entry name" value="Serine_Prot_S9B/DPPIV"/>
</dbReference>
<keyword evidence="3" id="KW-0325">Glycoprotein</keyword>
<keyword evidence="1" id="KW-0031">Aminopeptidase</keyword>
<organism evidence="5 6">
    <name type="scientific">Pristionchus pacificus</name>
    <name type="common">Parasitic nematode worm</name>
    <dbReference type="NCBI Taxonomy" id="54126"/>
    <lineage>
        <taxon>Eukaryota</taxon>
        <taxon>Metazoa</taxon>
        <taxon>Ecdysozoa</taxon>
        <taxon>Nematoda</taxon>
        <taxon>Chromadorea</taxon>
        <taxon>Rhabditida</taxon>
        <taxon>Rhabditina</taxon>
        <taxon>Diplogasteromorpha</taxon>
        <taxon>Diplogasteroidea</taxon>
        <taxon>Neodiplogasteridae</taxon>
        <taxon>Pristionchus</taxon>
    </lineage>
</organism>
<reference evidence="6" key="1">
    <citation type="journal article" date="2008" name="Nat. Genet.">
        <title>The Pristionchus pacificus genome provides a unique perspective on nematode lifestyle and parasitism.</title>
        <authorList>
            <person name="Dieterich C."/>
            <person name="Clifton S.W."/>
            <person name="Schuster L.N."/>
            <person name="Chinwalla A."/>
            <person name="Delehaunty K."/>
            <person name="Dinkelacker I."/>
            <person name="Fulton L."/>
            <person name="Fulton R."/>
            <person name="Godfrey J."/>
            <person name="Minx P."/>
            <person name="Mitreva M."/>
            <person name="Roeseler W."/>
            <person name="Tian H."/>
            <person name="Witte H."/>
            <person name="Yang S.P."/>
            <person name="Wilson R.K."/>
            <person name="Sommer R.J."/>
        </authorList>
    </citation>
    <scope>NUCLEOTIDE SEQUENCE [LARGE SCALE GENOMIC DNA]</scope>
    <source>
        <strain evidence="6">PS312</strain>
    </source>
</reference>
<accession>A0A8R1U530</accession>
<dbReference type="Proteomes" id="UP000005239">
    <property type="component" value="Unassembled WGS sequence"/>
</dbReference>
<dbReference type="EnsemblMetazoa" id="PPA04779.1">
    <property type="protein sequence ID" value="PPA04779.1"/>
    <property type="gene ID" value="WBGene00094333"/>
</dbReference>
<evidence type="ECO:0000259" key="4">
    <source>
        <dbReference type="Pfam" id="PF00930"/>
    </source>
</evidence>
<dbReference type="GO" id="GO:0004177">
    <property type="term" value="F:aminopeptidase activity"/>
    <property type="evidence" value="ECO:0007669"/>
    <property type="project" value="UniProtKB-KW"/>
</dbReference>
<dbReference type="PANTHER" id="PTHR11731">
    <property type="entry name" value="PROTEASE FAMILY S9B,C DIPEPTIDYL-PEPTIDASE IV-RELATED"/>
    <property type="match status" value="1"/>
</dbReference>
<evidence type="ECO:0000313" key="6">
    <source>
        <dbReference type="Proteomes" id="UP000005239"/>
    </source>
</evidence>
<dbReference type="GO" id="GO:0006508">
    <property type="term" value="P:proteolysis"/>
    <property type="evidence" value="ECO:0007669"/>
    <property type="project" value="InterPro"/>
</dbReference>
<keyword evidence="1" id="KW-0378">Hydrolase</keyword>
<evidence type="ECO:0000256" key="1">
    <source>
        <dbReference type="ARBA" id="ARBA00022438"/>
    </source>
</evidence>
<reference evidence="5" key="2">
    <citation type="submission" date="2022-06" db="UniProtKB">
        <authorList>
            <consortium name="EnsemblMetazoa"/>
        </authorList>
    </citation>
    <scope>IDENTIFICATION</scope>
    <source>
        <strain evidence="5">PS312</strain>
    </source>
</reference>
<dbReference type="InterPro" id="IPR002469">
    <property type="entry name" value="Peptidase_S9B_N"/>
</dbReference>
<evidence type="ECO:0000313" key="5">
    <source>
        <dbReference type="EnsemblMetazoa" id="PPA04779.1"/>
    </source>
</evidence>
<protein>
    <submittedName>
        <fullName evidence="5">DPPIV_N domain-containing protein</fullName>
    </submittedName>
</protein>
<name>A0A2A6BST6_PRIPA</name>
<evidence type="ECO:0000256" key="2">
    <source>
        <dbReference type="ARBA" id="ARBA00022825"/>
    </source>
</evidence>
<dbReference type="Pfam" id="PF00930">
    <property type="entry name" value="DPPIV_N"/>
    <property type="match status" value="1"/>
</dbReference>
<proteinExistence type="predicted"/>
<dbReference type="GO" id="GO:0008236">
    <property type="term" value="F:serine-type peptidase activity"/>
    <property type="evidence" value="ECO:0007669"/>
    <property type="project" value="UniProtKB-KW"/>
</dbReference>
<keyword evidence="1" id="KW-0645">Protease</keyword>
<keyword evidence="2" id="KW-0720">Serine protease</keyword>